<accession>A0A024ELA3</accession>
<evidence type="ECO:0000256" key="1">
    <source>
        <dbReference type="SAM" id="MobiDB-lite"/>
    </source>
</evidence>
<sequence length="1781" mass="195752">MPYGAVTRRKATEPRQANIPMSESSPSGPSSKQSKQPAKTASSPKGGNSRKPRRAADKDTVVSPAAAGPSGAVLEAHVGAQYLLPLLSGGEARGLPGVVVTRVAFQRAALGHPMDDVIITGLDRQGNVATLELQAKRTLVFTAGDKTFADVVALACRSAIKPSFKTTRYELAVAVARTSTKIEQHIQEVLKWARNYQNSNDFFIRLNQSGAAHQAMRDFVSAFRGHMQTAGASHDDEDVLFLLSRFQVLAFDLEQAGSICELLARDRCALQLSPQDIHRAGDLWDSLKQIALEVDAAGGDLDSQSLRTRLGSALGYRLAGSRQLYVARERLSEIVENALDTIRTDVHGVAIDRTGSVMEALSALERGRYLEIRGAGGVGKSGVLKDLAMRIGVESRVVVVAPNRVPGGGWPAMATTLGCEVSAREFLIDLAGDGGGILFIDGIDRFEDSGQKATVVDLIRAAAQVSGVKVVVTARSDFDSDAREWLPAKAIGELGETGPLTVNELSNDEVEILRMADPALASLLRHGHPAEKLVRNPYRLDRLARAGTAESTTAFSEARMAWQWWITGDSADSANRTDRCRLLYSMAEHSLATSGPMDSRASSSKAIETLVGSGSLRIVSAVRVEPTHDVLRDWALGCLLHDEPDRLSDLSLNLPVPVRLVRGVEFAARLHAELESDDTAWRVLLERVSAPGCHGSWKRAVLLSLVRSEMSDEVLSRCSRTLAAGNAGALSDLVRAAITIDSQSAAPLFAKAGADVSKLTDDFVLPRGPAWLNLIVWSLALVDRLPTAAVPQFIDLYSRWCSAFAGYDDLSPLLVHRLYEWLVLVEAKHHSRESHSSDASPKGTISLSMTTAQENDLRSSFLMWCKLCPQDAESYFRELSDHPYRHVVFRRLIPFIGTAAIAAPAALADLFLKLLTEKDKEDDDLHPLSERAFSGWDNEYFPASPARAPFLSLLLANREHGLRLIRGVVSHAIYRKTYGRDPGENHIEVPLLNGSRLFPWCQSYLWSRSDGTYVAASALMALEAWSHIRVERDESMDLVIEDILGPDGSPAAVILVAVDVMLSHWPKSRASLWPFAASASLLAMDRERFAHDILAGDKPVDSWVHPEPVGEARLEDLVRRPSRRTTVDSVLEDYGVHGPAEIREAMHHSLQAEVARFGLPNSDNANVTDARFAAMCALNRLDMANYQAGKADGSGQTLYEYIPPELEARLTAEIQTKAQISYDEATIRFEMMRAMLGTHSSQVLLERCVRWARYEFQPANESLDSDDQEWDERTRVIVAALVMRDGDQKLRDAHRDWAVRILIDVAKVEPAETAHVPQLQFNTSAIAAVGLLGVCRENLGSECLQWLLQLAAKRQTGMASVMLAESVAARSMDPQLTRSFIRLGLASSVYAVRHHDDDFDRIEDYREREQERTVARKRAERERLKSAVSAEHRWLRGEGTEPSWSVLPDPNPPKEKHSICVEKVPRKRVRSIQPSPEFALEAAEAAQWINLANELWHEDCPDMLAELVRHCWPWTASANGVGIDADEEPGELVYEWNDAFFSAALAVGVSDGGAGMEEFVYGYLASLPEERFFDAAEAQLHTLDRLWLDKGLVGDLTAVSIRESFCRRLIDTVSWHHVASSRSMGIAMHIAGVVASMFMGQQRLGKGPICYVPAAKVEQANLLLPLLTHLVEQAPGSTYVTQAFLGFLEVSPQVSKMAYLTTAVRAWWREQGVNSEFWIGHAIGRRICHWIDKAFLLPPASPDALESADLTAVVDILVQCGTPLARALEERLAAARTLGGR</sequence>
<dbReference type="InterPro" id="IPR027417">
    <property type="entry name" value="P-loop_NTPase"/>
</dbReference>
<evidence type="ECO:0000313" key="2">
    <source>
        <dbReference type="EMBL" id="AHZ73669.1"/>
    </source>
</evidence>
<dbReference type="KEGG" id="pman:OU5_P0417"/>
<dbReference type="Proteomes" id="UP000026913">
    <property type="component" value="Plasmid unnamed"/>
</dbReference>
<keyword evidence="2" id="KW-0614">Plasmid</keyword>
<feature type="compositionally biased region" description="Low complexity" evidence="1">
    <location>
        <begin position="22"/>
        <end position="43"/>
    </location>
</feature>
<reference evidence="2 3" key="1">
    <citation type="journal article" date="2012" name="J. Bacteriol.">
        <title>Genome sequence of cold-adapted Pseudomonas mandelii strain JR-1.</title>
        <authorList>
            <person name="Jang S.H."/>
            <person name="Kim J."/>
            <person name="Kim J."/>
            <person name="Hong S."/>
            <person name="Lee C."/>
        </authorList>
    </citation>
    <scope>NUCLEOTIDE SEQUENCE [LARGE SCALE GENOMIC DNA]</scope>
    <source>
        <strain evidence="2 3">JR-1</strain>
        <plasmid evidence="3">Plasmid</plasmid>
    </source>
</reference>
<dbReference type="SUPFAM" id="SSF52540">
    <property type="entry name" value="P-loop containing nucleoside triphosphate hydrolases"/>
    <property type="match status" value="1"/>
</dbReference>
<feature type="region of interest" description="Disordered" evidence="1">
    <location>
        <begin position="1"/>
        <end position="66"/>
    </location>
</feature>
<gene>
    <name evidence="2" type="ORF">OU5_P0417</name>
</gene>
<proteinExistence type="predicted"/>
<dbReference type="EMBL" id="CP005961">
    <property type="protein sequence ID" value="AHZ73669.1"/>
    <property type="molecule type" value="Genomic_DNA"/>
</dbReference>
<evidence type="ECO:0000313" key="3">
    <source>
        <dbReference type="Proteomes" id="UP000026913"/>
    </source>
</evidence>
<evidence type="ECO:0008006" key="4">
    <source>
        <dbReference type="Google" id="ProtNLM"/>
    </source>
</evidence>
<name>A0A024ELA3_9PSED</name>
<dbReference type="HOGENOM" id="CLU_240284_0_0_6"/>
<protein>
    <recommendedName>
        <fullName evidence="4">AAA+ ATPase domain-containing protein</fullName>
    </recommendedName>
</protein>
<organism evidence="2 3">
    <name type="scientific">Pseudomonas mandelii JR-1</name>
    <dbReference type="NCBI Taxonomy" id="1147786"/>
    <lineage>
        <taxon>Bacteria</taxon>
        <taxon>Pseudomonadati</taxon>
        <taxon>Pseudomonadota</taxon>
        <taxon>Gammaproteobacteria</taxon>
        <taxon>Pseudomonadales</taxon>
        <taxon>Pseudomonadaceae</taxon>
        <taxon>Pseudomonas</taxon>
    </lineage>
</organism>
<geneLocation type="plasmid" evidence="3"/>